<dbReference type="SUPFAM" id="SSF103473">
    <property type="entry name" value="MFS general substrate transporter"/>
    <property type="match status" value="1"/>
</dbReference>
<feature type="transmembrane region" description="Helical" evidence="7">
    <location>
        <begin position="359"/>
        <end position="382"/>
    </location>
</feature>
<dbReference type="InterPro" id="IPR036259">
    <property type="entry name" value="MFS_trans_sf"/>
</dbReference>
<feature type="transmembrane region" description="Helical" evidence="7">
    <location>
        <begin position="127"/>
        <end position="146"/>
    </location>
</feature>
<sequence length="587" mass="63151">MVVDAEKNPVQDTAGLPPSELGSPSSTVDEVAEPPVVTLKTWIVSGILSCGYGLSFWPIPVVAAIGGSISADMGDPTGYIWFIPAWTISITCAFLILYVVPTMSRSPSPFAYTLSSGPNTDLLGRRWFLVLGNLICFVGHILVASAKNTNQVIAGLAVSGFGGANCQMAAFALPELLPNKWRHIGVVIADLTVYIAVIVAPVTARYGYQFGTWKWNFWGVAIFQGLSFLGLLLLYHPPSTLSYLEAFKSIDYFGSFLFIAGAVPFLMGIVWAGVYDSNDVHVVAPLVVGAVILIIFALWETYGNLKFPLTPSYVFSSSYGRDFTAPVIALAVVNMFYYSSSILWPQMITMFYTNGGTDWKYAIILSLPQGFAIMLGALLLTLFGSKLRHWQWQLTGSVFVMVLFGSLLGLVTPTNKGMMTAFVFLSQAGFGWALYLSIAITQMGVDHKNLGVSGGISGCIRFAAGAIATSVYETAYSKSLTKYMIKYIPSAAIAAGLPESKVTDLMTAVSEGASALKAYSPTVAAAAEAALSQAYCKAMFVVAMVSMAFGIVGLIACLCCKDVDSKMTNKIEVYLENTNLSDRNKFH</sequence>
<evidence type="ECO:0000256" key="4">
    <source>
        <dbReference type="ARBA" id="ARBA00022989"/>
    </source>
</evidence>
<keyword evidence="9" id="KW-1185">Reference proteome</keyword>
<comment type="caution">
    <text evidence="8">The sequence shown here is derived from an EMBL/GenBank/DDBJ whole genome shotgun (WGS) entry which is preliminary data.</text>
</comment>
<feature type="transmembrane region" description="Helical" evidence="7">
    <location>
        <begin position="394"/>
        <end position="412"/>
    </location>
</feature>
<reference evidence="8" key="2">
    <citation type="journal article" date="2023" name="IMA Fungus">
        <title>Comparative genomic study of the Penicillium genus elucidates a diverse pangenome and 15 lateral gene transfer events.</title>
        <authorList>
            <person name="Petersen C."/>
            <person name="Sorensen T."/>
            <person name="Nielsen M.R."/>
            <person name="Sondergaard T.E."/>
            <person name="Sorensen J.L."/>
            <person name="Fitzpatrick D.A."/>
            <person name="Frisvad J.C."/>
            <person name="Nielsen K.L."/>
        </authorList>
    </citation>
    <scope>NUCLEOTIDE SEQUENCE</scope>
    <source>
        <strain evidence="8">IBT 26290</strain>
    </source>
</reference>
<feature type="transmembrane region" description="Helical" evidence="7">
    <location>
        <begin position="319"/>
        <end position="339"/>
    </location>
</feature>
<dbReference type="OrthoDB" id="4139357at2759"/>
<feature type="transmembrane region" description="Helical" evidence="7">
    <location>
        <begin position="538"/>
        <end position="560"/>
    </location>
</feature>
<feature type="transmembrane region" description="Helical" evidence="7">
    <location>
        <begin position="78"/>
        <end position="100"/>
    </location>
</feature>
<keyword evidence="3 7" id="KW-0812">Transmembrane</keyword>
<organism evidence="8 9">
    <name type="scientific">Penicillium canariense</name>
    <dbReference type="NCBI Taxonomy" id="189055"/>
    <lineage>
        <taxon>Eukaryota</taxon>
        <taxon>Fungi</taxon>
        <taxon>Dikarya</taxon>
        <taxon>Ascomycota</taxon>
        <taxon>Pezizomycotina</taxon>
        <taxon>Eurotiomycetes</taxon>
        <taxon>Eurotiomycetidae</taxon>
        <taxon>Eurotiales</taxon>
        <taxon>Aspergillaceae</taxon>
        <taxon>Penicillium</taxon>
    </lineage>
</organism>
<dbReference type="InterPro" id="IPR010573">
    <property type="entry name" value="MFS_Str1/Tri12-like"/>
</dbReference>
<dbReference type="PANTHER" id="PTHR23501:SF195">
    <property type="entry name" value="PEP5"/>
    <property type="match status" value="1"/>
</dbReference>
<evidence type="ECO:0000256" key="1">
    <source>
        <dbReference type="ARBA" id="ARBA00004141"/>
    </source>
</evidence>
<feature type="compositionally biased region" description="Low complexity" evidence="6">
    <location>
        <begin position="15"/>
        <end position="26"/>
    </location>
</feature>
<dbReference type="EMBL" id="JAPQKN010000001">
    <property type="protein sequence ID" value="KAJ5176537.1"/>
    <property type="molecule type" value="Genomic_DNA"/>
</dbReference>
<proteinExistence type="predicted"/>
<evidence type="ECO:0008006" key="10">
    <source>
        <dbReference type="Google" id="ProtNLM"/>
    </source>
</evidence>
<feature type="region of interest" description="Disordered" evidence="6">
    <location>
        <begin position="1"/>
        <end position="29"/>
    </location>
</feature>
<dbReference type="Proteomes" id="UP001149163">
    <property type="component" value="Unassembled WGS sequence"/>
</dbReference>
<feature type="transmembrane region" description="Helical" evidence="7">
    <location>
        <begin position="256"/>
        <end position="274"/>
    </location>
</feature>
<protein>
    <recommendedName>
        <fullName evidence="10">Major facilitator superfamily (MFS) profile domain-containing protein</fullName>
    </recommendedName>
</protein>
<feature type="transmembrane region" description="Helical" evidence="7">
    <location>
        <begin position="42"/>
        <end position="66"/>
    </location>
</feature>
<evidence type="ECO:0000256" key="3">
    <source>
        <dbReference type="ARBA" id="ARBA00022692"/>
    </source>
</evidence>
<feature type="transmembrane region" description="Helical" evidence="7">
    <location>
        <begin position="184"/>
        <end position="203"/>
    </location>
</feature>
<keyword evidence="2" id="KW-0813">Transport</keyword>
<evidence type="ECO:0000256" key="5">
    <source>
        <dbReference type="ARBA" id="ARBA00023136"/>
    </source>
</evidence>
<dbReference type="AlphaFoldDB" id="A0A9W9LV41"/>
<dbReference type="Pfam" id="PF06609">
    <property type="entry name" value="TRI12"/>
    <property type="match status" value="1"/>
</dbReference>
<dbReference type="GO" id="GO:0005886">
    <property type="term" value="C:plasma membrane"/>
    <property type="evidence" value="ECO:0007669"/>
    <property type="project" value="TreeGrafter"/>
</dbReference>
<evidence type="ECO:0000313" key="8">
    <source>
        <dbReference type="EMBL" id="KAJ5176537.1"/>
    </source>
</evidence>
<comment type="subcellular location">
    <subcellularLocation>
        <location evidence="1">Membrane</location>
        <topology evidence="1">Multi-pass membrane protein</topology>
    </subcellularLocation>
</comment>
<dbReference type="GeneID" id="81423715"/>
<feature type="transmembrane region" description="Helical" evidence="7">
    <location>
        <begin position="152"/>
        <end position="172"/>
    </location>
</feature>
<name>A0A9W9LV41_9EURO</name>
<dbReference type="RefSeq" id="XP_056548145.1">
    <property type="nucleotide sequence ID" value="XM_056684539.1"/>
</dbReference>
<dbReference type="Gene3D" id="1.20.1250.20">
    <property type="entry name" value="MFS general substrate transporter like domains"/>
    <property type="match status" value="1"/>
</dbReference>
<dbReference type="GO" id="GO:0022857">
    <property type="term" value="F:transmembrane transporter activity"/>
    <property type="evidence" value="ECO:0007669"/>
    <property type="project" value="InterPro"/>
</dbReference>
<evidence type="ECO:0000256" key="6">
    <source>
        <dbReference type="SAM" id="MobiDB-lite"/>
    </source>
</evidence>
<reference evidence="8" key="1">
    <citation type="submission" date="2022-11" db="EMBL/GenBank/DDBJ databases">
        <authorList>
            <person name="Petersen C."/>
        </authorList>
    </citation>
    <scope>NUCLEOTIDE SEQUENCE</scope>
    <source>
        <strain evidence="8">IBT 26290</strain>
    </source>
</reference>
<gene>
    <name evidence="8" type="ORF">N7482_002414</name>
</gene>
<evidence type="ECO:0000313" key="9">
    <source>
        <dbReference type="Proteomes" id="UP001149163"/>
    </source>
</evidence>
<evidence type="ECO:0000256" key="7">
    <source>
        <dbReference type="SAM" id="Phobius"/>
    </source>
</evidence>
<feature type="transmembrane region" description="Helical" evidence="7">
    <location>
        <begin position="215"/>
        <end position="235"/>
    </location>
</feature>
<dbReference type="PANTHER" id="PTHR23501">
    <property type="entry name" value="MAJOR FACILITATOR SUPERFAMILY"/>
    <property type="match status" value="1"/>
</dbReference>
<feature type="transmembrane region" description="Helical" evidence="7">
    <location>
        <begin position="418"/>
        <end position="438"/>
    </location>
</feature>
<evidence type="ECO:0000256" key="2">
    <source>
        <dbReference type="ARBA" id="ARBA00022448"/>
    </source>
</evidence>
<feature type="transmembrane region" description="Helical" evidence="7">
    <location>
        <begin position="280"/>
        <end position="299"/>
    </location>
</feature>
<accession>A0A9W9LV41</accession>
<keyword evidence="5 7" id="KW-0472">Membrane</keyword>
<keyword evidence="4 7" id="KW-1133">Transmembrane helix</keyword>